<keyword evidence="5" id="KW-0963">Cytoplasm</keyword>
<accession>A0A507C4N5</accession>
<dbReference type="GO" id="GO:0015031">
    <property type="term" value="P:protein transport"/>
    <property type="evidence" value="ECO:0007669"/>
    <property type="project" value="TreeGrafter"/>
</dbReference>
<dbReference type="PROSITE" id="PS50195">
    <property type="entry name" value="PX"/>
    <property type="match status" value="1"/>
</dbReference>
<dbReference type="GO" id="GO:0000407">
    <property type="term" value="C:phagophore assembly site"/>
    <property type="evidence" value="ECO:0007669"/>
    <property type="project" value="TreeGrafter"/>
</dbReference>
<evidence type="ECO:0000256" key="7">
    <source>
        <dbReference type="ARBA" id="ARBA00023136"/>
    </source>
</evidence>
<evidence type="ECO:0000256" key="9">
    <source>
        <dbReference type="ARBA" id="ARBA00041273"/>
    </source>
</evidence>
<dbReference type="GO" id="GO:0034727">
    <property type="term" value="P:piecemeal microautophagy of the nucleus"/>
    <property type="evidence" value="ECO:0007669"/>
    <property type="project" value="TreeGrafter"/>
</dbReference>
<dbReference type="SMART" id="SM00312">
    <property type="entry name" value="PX"/>
    <property type="match status" value="1"/>
</dbReference>
<feature type="region of interest" description="Disordered" evidence="11">
    <location>
        <begin position="216"/>
        <end position="241"/>
    </location>
</feature>
<dbReference type="GO" id="GO:0061709">
    <property type="term" value="P:reticulophagy"/>
    <property type="evidence" value="ECO:0007669"/>
    <property type="project" value="TreeGrafter"/>
</dbReference>
<comment type="caution">
    <text evidence="13">The sequence shown here is derived from an EMBL/GenBank/DDBJ whole genome shotgun (WGS) entry which is preliminary data.</text>
</comment>
<dbReference type="GO" id="GO:0032456">
    <property type="term" value="P:endocytic recycling"/>
    <property type="evidence" value="ECO:0007669"/>
    <property type="project" value="TreeGrafter"/>
</dbReference>
<dbReference type="AlphaFoldDB" id="A0A507C4N5"/>
<dbReference type="GO" id="GO:0005769">
    <property type="term" value="C:early endosome"/>
    <property type="evidence" value="ECO:0007669"/>
    <property type="project" value="TreeGrafter"/>
</dbReference>
<dbReference type="Gene3D" id="1.20.1270.60">
    <property type="entry name" value="Arfaptin homology (AH) domain/BAR domain"/>
    <property type="match status" value="1"/>
</dbReference>
<reference evidence="13 14" key="1">
    <citation type="journal article" date="2019" name="Sci. Rep.">
        <title>Comparative genomics of chytrid fungi reveal insights into the obligate biotrophic and pathogenic lifestyle of Synchytrium endobioticum.</title>
        <authorList>
            <person name="van de Vossenberg B.T.L.H."/>
            <person name="Warris S."/>
            <person name="Nguyen H.D.T."/>
            <person name="van Gent-Pelzer M.P.E."/>
            <person name="Joly D.L."/>
            <person name="van de Geest H.C."/>
            <person name="Bonants P.J.M."/>
            <person name="Smith D.S."/>
            <person name="Levesque C.A."/>
            <person name="van der Lee T.A.J."/>
        </authorList>
    </citation>
    <scope>NUCLEOTIDE SEQUENCE [LARGE SCALE GENOMIC DNA]</scope>
    <source>
        <strain evidence="13 14">JEL517</strain>
    </source>
</reference>
<keyword evidence="10" id="KW-0175">Coiled coil</keyword>
<dbReference type="PANTHER" id="PTHR45949:SF2">
    <property type="entry name" value="SORTING NEXIN-4"/>
    <property type="match status" value="1"/>
</dbReference>
<comment type="similarity">
    <text evidence="3">Belongs to the sorting nexin family.</text>
</comment>
<evidence type="ECO:0000313" key="13">
    <source>
        <dbReference type="EMBL" id="TPX35947.1"/>
    </source>
</evidence>
<keyword evidence="6" id="KW-0446">Lipid-binding</keyword>
<comment type="subcellular location">
    <subcellularLocation>
        <location evidence="2">Cytoplasm</location>
    </subcellularLocation>
    <subcellularLocation>
        <location evidence="1">Endomembrane system</location>
        <topology evidence="1">Peripheral membrane protein</topology>
    </subcellularLocation>
</comment>
<evidence type="ECO:0000256" key="10">
    <source>
        <dbReference type="SAM" id="Coils"/>
    </source>
</evidence>
<dbReference type="Gene3D" id="3.30.1520.10">
    <property type="entry name" value="Phox-like domain"/>
    <property type="match status" value="1"/>
</dbReference>
<evidence type="ECO:0000256" key="2">
    <source>
        <dbReference type="ARBA" id="ARBA00004496"/>
    </source>
</evidence>
<feature type="compositionally biased region" description="Polar residues" evidence="11">
    <location>
        <begin position="20"/>
        <end position="30"/>
    </location>
</feature>
<evidence type="ECO:0000256" key="4">
    <source>
        <dbReference type="ARBA" id="ARBA00022448"/>
    </source>
</evidence>
<evidence type="ECO:0000256" key="6">
    <source>
        <dbReference type="ARBA" id="ARBA00023121"/>
    </source>
</evidence>
<organism evidence="13 14">
    <name type="scientific">Synchytrium microbalum</name>
    <dbReference type="NCBI Taxonomy" id="1806994"/>
    <lineage>
        <taxon>Eukaryota</taxon>
        <taxon>Fungi</taxon>
        <taxon>Fungi incertae sedis</taxon>
        <taxon>Chytridiomycota</taxon>
        <taxon>Chytridiomycota incertae sedis</taxon>
        <taxon>Chytridiomycetes</taxon>
        <taxon>Synchytriales</taxon>
        <taxon>Synchytriaceae</taxon>
        <taxon>Synchytrium</taxon>
    </lineage>
</organism>
<dbReference type="Pfam" id="PF09325">
    <property type="entry name" value="Vps5"/>
    <property type="match status" value="1"/>
</dbReference>
<evidence type="ECO:0000256" key="1">
    <source>
        <dbReference type="ARBA" id="ARBA00004184"/>
    </source>
</evidence>
<dbReference type="InterPro" id="IPR036871">
    <property type="entry name" value="PX_dom_sf"/>
</dbReference>
<evidence type="ECO:0000256" key="5">
    <source>
        <dbReference type="ARBA" id="ARBA00022490"/>
    </source>
</evidence>
<feature type="domain" description="PX" evidence="12">
    <location>
        <begin position="89"/>
        <end position="212"/>
    </location>
</feature>
<dbReference type="SUPFAM" id="SSF103657">
    <property type="entry name" value="BAR/IMD domain-like"/>
    <property type="match status" value="1"/>
</dbReference>
<dbReference type="Proteomes" id="UP000319731">
    <property type="component" value="Unassembled WGS sequence"/>
</dbReference>
<proteinExistence type="inferred from homology"/>
<keyword evidence="7" id="KW-0472">Membrane</keyword>
<dbReference type="OrthoDB" id="205639at2759"/>
<dbReference type="Pfam" id="PF00787">
    <property type="entry name" value="PX"/>
    <property type="match status" value="1"/>
</dbReference>
<keyword evidence="14" id="KW-1185">Reference proteome</keyword>
<dbReference type="GeneID" id="42002931"/>
<feature type="coiled-coil region" evidence="10">
    <location>
        <begin position="263"/>
        <end position="293"/>
    </location>
</feature>
<evidence type="ECO:0000256" key="8">
    <source>
        <dbReference type="ARBA" id="ARBA00040748"/>
    </source>
</evidence>
<dbReference type="InterPro" id="IPR027267">
    <property type="entry name" value="AH/BAR_dom_sf"/>
</dbReference>
<name>A0A507C4N5_9FUNG</name>
<feature type="region of interest" description="Disordered" evidence="11">
    <location>
        <begin position="1"/>
        <end position="79"/>
    </location>
</feature>
<gene>
    <name evidence="13" type="ORF">SmJEL517_g01706</name>
</gene>
<evidence type="ECO:0000256" key="3">
    <source>
        <dbReference type="ARBA" id="ARBA00010883"/>
    </source>
</evidence>
<dbReference type="InterPro" id="IPR001683">
    <property type="entry name" value="PX_dom"/>
</dbReference>
<feature type="coiled-coil region" evidence="10">
    <location>
        <begin position="413"/>
        <end position="440"/>
    </location>
</feature>
<dbReference type="PANTHER" id="PTHR45949">
    <property type="entry name" value="SORTING NEXIN-4"/>
    <property type="match status" value="1"/>
</dbReference>
<dbReference type="SUPFAM" id="SSF64268">
    <property type="entry name" value="PX domain"/>
    <property type="match status" value="1"/>
</dbReference>
<dbReference type="GO" id="GO:0035091">
    <property type="term" value="F:phosphatidylinositol binding"/>
    <property type="evidence" value="ECO:0007669"/>
    <property type="project" value="InterPro"/>
</dbReference>
<feature type="compositionally biased region" description="Low complexity" evidence="11">
    <location>
        <begin position="56"/>
        <end position="75"/>
    </location>
</feature>
<evidence type="ECO:0000256" key="11">
    <source>
        <dbReference type="SAM" id="MobiDB-lite"/>
    </source>
</evidence>
<evidence type="ECO:0000259" key="12">
    <source>
        <dbReference type="PROSITE" id="PS50195"/>
    </source>
</evidence>
<sequence>MGDDYSDVTWDTAGPLSERNPLTSPTQNPILSPPQNNPLSTSRPSSGYGETHNHTSSANNISTQASSSSNNNDNNKPQTLTSFAIASKGAIRVTVTDPQKHGEGGGSYVTYLVTTKTVLDSFSAPEQSVRRRFTDFVWLHRQLLEEYPAVIIPSLPEKRRMESYVTGDRFAPLFLERRRASLQTYLDRLARHPTIQRSGLLKRFLEASAIESSILSDVQPPPASSSSIRGRQSSGTSSTGVIDNLSDTLMNAFAKVKKPDERFVELRDVIEKFEENLKTVEKLTNNLEKHQTEQDMMEFSGCMTTLGIMETQITSPLSAFAETFKNVASVLKKKIEHEEADYLNALHDYINYCQSVKDVLKLRDQKQVDYEELTAYHASYSAERDRLVAGRNASGISGFFKERYRDLRGVDQEKARHAEIARLENRITELSDEAQKAQHISVAFSNEVAREVDFFQSVKVFDFKEIMTNYADSQLKFYQEGFKYWDELIPILDKMKAEKVVPEVAS</sequence>
<dbReference type="STRING" id="1806994.A0A507C4N5"/>
<feature type="compositionally biased region" description="Low complexity" evidence="11">
    <location>
        <begin position="224"/>
        <end position="240"/>
    </location>
</feature>
<protein>
    <recommendedName>
        <fullName evidence="8">Sorting nexin-4</fullName>
    </recommendedName>
    <alternativeName>
        <fullName evidence="9">Autophagy-related protein 24</fullName>
    </alternativeName>
</protein>
<evidence type="ECO:0000313" key="14">
    <source>
        <dbReference type="Proteomes" id="UP000319731"/>
    </source>
</evidence>
<dbReference type="InterPro" id="IPR015404">
    <property type="entry name" value="Vps5_C"/>
</dbReference>
<dbReference type="EMBL" id="QEAO01000006">
    <property type="protein sequence ID" value="TPX35947.1"/>
    <property type="molecule type" value="Genomic_DNA"/>
</dbReference>
<keyword evidence="4" id="KW-0813">Transport</keyword>
<dbReference type="GO" id="GO:0000422">
    <property type="term" value="P:autophagy of mitochondrion"/>
    <property type="evidence" value="ECO:0007669"/>
    <property type="project" value="TreeGrafter"/>
</dbReference>
<dbReference type="RefSeq" id="XP_031026332.1">
    <property type="nucleotide sequence ID" value="XM_031167634.1"/>
</dbReference>